<dbReference type="GO" id="GO:0042128">
    <property type="term" value="P:nitrate assimilation"/>
    <property type="evidence" value="ECO:0007669"/>
    <property type="project" value="UniProtKB-KW"/>
</dbReference>
<evidence type="ECO:0000259" key="8">
    <source>
        <dbReference type="PROSITE" id="PS50850"/>
    </source>
</evidence>
<dbReference type="InterPro" id="IPR044772">
    <property type="entry name" value="NO3_transporter"/>
</dbReference>
<gene>
    <name evidence="9" type="ORF">B2G88_13215</name>
</gene>
<dbReference type="AlphaFoldDB" id="A0A202E660"/>
<dbReference type="PROSITE" id="PS50850">
    <property type="entry name" value="MFS"/>
    <property type="match status" value="1"/>
</dbReference>
<dbReference type="InterPro" id="IPR020846">
    <property type="entry name" value="MFS_dom"/>
</dbReference>
<organism evidence="9 10">
    <name type="scientific">Natronolimnobius baerhuensis</name>
    <dbReference type="NCBI Taxonomy" id="253108"/>
    <lineage>
        <taxon>Archaea</taxon>
        <taxon>Methanobacteriati</taxon>
        <taxon>Methanobacteriota</taxon>
        <taxon>Stenosarchaea group</taxon>
        <taxon>Halobacteria</taxon>
        <taxon>Halobacteriales</taxon>
        <taxon>Natrialbaceae</taxon>
        <taxon>Natronolimnobius</taxon>
    </lineage>
</organism>
<dbReference type="Proteomes" id="UP000196084">
    <property type="component" value="Unassembled WGS sequence"/>
</dbReference>
<dbReference type="OrthoDB" id="157507at2157"/>
<feature type="transmembrane region" description="Helical" evidence="7">
    <location>
        <begin position="45"/>
        <end position="63"/>
    </location>
</feature>
<comment type="subcellular location">
    <subcellularLocation>
        <location evidence="1">Membrane</location>
        <topology evidence="1">Multi-pass membrane protein</topology>
    </subcellularLocation>
</comment>
<feature type="transmembrane region" description="Helical" evidence="7">
    <location>
        <begin position="84"/>
        <end position="106"/>
    </location>
</feature>
<feature type="transmembrane region" description="Helical" evidence="7">
    <location>
        <begin position="118"/>
        <end position="139"/>
    </location>
</feature>
<dbReference type="InterPro" id="IPR011701">
    <property type="entry name" value="MFS"/>
</dbReference>
<dbReference type="GO" id="GO:0015112">
    <property type="term" value="F:nitrate transmembrane transporter activity"/>
    <property type="evidence" value="ECO:0007669"/>
    <property type="project" value="InterPro"/>
</dbReference>
<feature type="transmembrane region" description="Helical" evidence="7">
    <location>
        <begin position="151"/>
        <end position="172"/>
    </location>
</feature>
<evidence type="ECO:0000313" key="10">
    <source>
        <dbReference type="Proteomes" id="UP000196084"/>
    </source>
</evidence>
<feature type="transmembrane region" description="Helical" evidence="7">
    <location>
        <begin position="339"/>
        <end position="362"/>
    </location>
</feature>
<feature type="domain" description="Major facilitator superfamily (MFS) profile" evidence="8">
    <location>
        <begin position="17"/>
        <end position="430"/>
    </location>
</feature>
<keyword evidence="10" id="KW-1185">Reference proteome</keyword>
<dbReference type="Pfam" id="PF07690">
    <property type="entry name" value="MFS_1"/>
    <property type="match status" value="1"/>
</dbReference>
<dbReference type="GO" id="GO:0016020">
    <property type="term" value="C:membrane"/>
    <property type="evidence" value="ECO:0007669"/>
    <property type="project" value="UniProtKB-SubCell"/>
</dbReference>
<sequence>MSGAEPGPTIRGSPKRALSILTFGYFVGFAGVVVYGPVASEFENVLGLSGVLLGLLVAAPQLTGSLLRIPFSAWADSVGAKKPFSILLGLSVIGMGGLLGILITTYPDGLTMVHYPLIFFFGALSGCGIAAFSVGITDISYWYESRRRGTMLALFAGLGTLSPGLFTIVSPFALESIQLTGTYALWFGFLLAGTAIFVTFAVNSPYIQLRNQGLDEDEAKARAEDAGQELFPNGDALESVKQAAALPRSWLLTLMFFVSFGGYLALTTWLPSYWHNFHGLDLRTAGVVTALAFTLSSPLFRASGGAISDRFGGEITTIGSFVLVVCSTFALMITANLHLALLATVILGAGMGVASAAIYQLLPRYVPEAVGGASGLVGGLGGFGGFVVPPILGLFVDVQGVSGYATGFVVYLVLGLLALIIAGSLYRSSEAVTPSQTPAHADD</sequence>
<evidence type="ECO:0000313" key="9">
    <source>
        <dbReference type="EMBL" id="OVE83410.1"/>
    </source>
</evidence>
<evidence type="ECO:0000256" key="1">
    <source>
        <dbReference type="ARBA" id="ARBA00004141"/>
    </source>
</evidence>
<dbReference type="InterPro" id="IPR036259">
    <property type="entry name" value="MFS_trans_sf"/>
</dbReference>
<feature type="transmembrane region" description="Helical" evidence="7">
    <location>
        <begin position="282"/>
        <end position="300"/>
    </location>
</feature>
<evidence type="ECO:0000256" key="3">
    <source>
        <dbReference type="ARBA" id="ARBA00022692"/>
    </source>
</evidence>
<feature type="transmembrane region" description="Helical" evidence="7">
    <location>
        <begin position="250"/>
        <end position="270"/>
    </location>
</feature>
<proteinExistence type="inferred from homology"/>
<protein>
    <submittedName>
        <fullName evidence="9">MFS transporter</fullName>
    </submittedName>
</protein>
<accession>A0A202E660</accession>
<comment type="similarity">
    <text evidence="2">Belongs to the major facilitator superfamily. Nitrate/nitrite porter (TC 2.A.1.8) family.</text>
</comment>
<feature type="transmembrane region" description="Helical" evidence="7">
    <location>
        <begin position="20"/>
        <end position="39"/>
    </location>
</feature>
<name>A0A202E660_9EURY</name>
<dbReference type="Gene3D" id="1.20.1250.20">
    <property type="entry name" value="MFS general substrate transporter like domains"/>
    <property type="match status" value="2"/>
</dbReference>
<feature type="transmembrane region" description="Helical" evidence="7">
    <location>
        <begin position="374"/>
        <end position="396"/>
    </location>
</feature>
<evidence type="ECO:0000256" key="2">
    <source>
        <dbReference type="ARBA" id="ARBA00008432"/>
    </source>
</evidence>
<feature type="transmembrane region" description="Helical" evidence="7">
    <location>
        <begin position="184"/>
        <end position="202"/>
    </location>
</feature>
<keyword evidence="5" id="KW-0534">Nitrate assimilation</keyword>
<dbReference type="EMBL" id="MWPH01000003">
    <property type="protein sequence ID" value="OVE83410.1"/>
    <property type="molecule type" value="Genomic_DNA"/>
</dbReference>
<dbReference type="RefSeq" id="WP_087715031.1">
    <property type="nucleotide sequence ID" value="NZ_MWPH01000003.1"/>
</dbReference>
<keyword evidence="3 7" id="KW-0812">Transmembrane</keyword>
<keyword evidence="4 7" id="KW-1133">Transmembrane helix</keyword>
<dbReference type="SUPFAM" id="SSF103473">
    <property type="entry name" value="MFS general substrate transporter"/>
    <property type="match status" value="1"/>
</dbReference>
<comment type="caution">
    <text evidence="9">The sequence shown here is derived from an EMBL/GenBank/DDBJ whole genome shotgun (WGS) entry which is preliminary data.</text>
</comment>
<reference evidence="9 10" key="1">
    <citation type="submission" date="2017-02" db="EMBL/GenBank/DDBJ databases">
        <title>Natronthermophilus aegyptiacus gen. nov.,sp. nov., an aerobic, extremely halophilic alkalithermophilic archaeon isolated from the athalassohaline Wadi An Natrun, Egypt.</title>
        <authorList>
            <person name="Zhao B."/>
        </authorList>
    </citation>
    <scope>NUCLEOTIDE SEQUENCE [LARGE SCALE GENOMIC DNA]</scope>
    <source>
        <strain evidence="9 10">CGMCC 1.3597</strain>
    </source>
</reference>
<feature type="transmembrane region" description="Helical" evidence="7">
    <location>
        <begin position="408"/>
        <end position="426"/>
    </location>
</feature>
<evidence type="ECO:0000256" key="7">
    <source>
        <dbReference type="SAM" id="Phobius"/>
    </source>
</evidence>
<evidence type="ECO:0000256" key="5">
    <source>
        <dbReference type="ARBA" id="ARBA00023063"/>
    </source>
</evidence>
<evidence type="ECO:0000256" key="6">
    <source>
        <dbReference type="ARBA" id="ARBA00023136"/>
    </source>
</evidence>
<keyword evidence="6 7" id="KW-0472">Membrane</keyword>
<evidence type="ECO:0000256" key="4">
    <source>
        <dbReference type="ARBA" id="ARBA00022989"/>
    </source>
</evidence>
<dbReference type="PANTHER" id="PTHR23515">
    <property type="entry name" value="HIGH-AFFINITY NITRATE TRANSPORTER 2.3"/>
    <property type="match status" value="1"/>
</dbReference>
<feature type="transmembrane region" description="Helical" evidence="7">
    <location>
        <begin position="312"/>
        <end position="333"/>
    </location>
</feature>